<evidence type="ECO:0000259" key="2">
    <source>
        <dbReference type="Pfam" id="PF18935"/>
    </source>
</evidence>
<feature type="chain" id="PRO_5037057932" description="DUF5683 domain-containing protein" evidence="1">
    <location>
        <begin position="25"/>
        <end position="228"/>
    </location>
</feature>
<protein>
    <recommendedName>
        <fullName evidence="2">DUF5683 domain-containing protein</fullName>
    </recommendedName>
</protein>
<dbReference type="EMBL" id="BMDO01000011">
    <property type="protein sequence ID" value="GGI52195.1"/>
    <property type="molecule type" value="Genomic_DNA"/>
</dbReference>
<dbReference type="InterPro" id="IPR043738">
    <property type="entry name" value="DUF5683"/>
</dbReference>
<dbReference type="AlphaFoldDB" id="A0A917JAJ7"/>
<evidence type="ECO:0000256" key="1">
    <source>
        <dbReference type="SAM" id="SignalP"/>
    </source>
</evidence>
<evidence type="ECO:0000313" key="4">
    <source>
        <dbReference type="Proteomes" id="UP000662074"/>
    </source>
</evidence>
<sequence>MPSLICKTLGLIFSLTLLHSFVFAQTSTLFKTNQRFGSAATFNLDTGKILKKARKHLNRPDTTHKPAIAVRRSAVIPGWGQVYNRTWWKLPIVYTTLGLFGRSVVVSQRSYKQYLEVYKLVNDPTRPRPPVGDPVRTLYEQNSGSTPSRLDNIQSNYQRNMQLSVLSFIGFWGVQVIDAYIDAKFIHSYSIDRNLSVDITPGIAITQANYPTGNAPLVTPVMKLLVTI</sequence>
<feature type="domain" description="DUF5683" evidence="2">
    <location>
        <begin position="63"/>
        <end position="209"/>
    </location>
</feature>
<feature type="signal peptide" evidence="1">
    <location>
        <begin position="1"/>
        <end position="24"/>
    </location>
</feature>
<dbReference type="Proteomes" id="UP000662074">
    <property type="component" value="Unassembled WGS sequence"/>
</dbReference>
<dbReference type="Pfam" id="PF18935">
    <property type="entry name" value="DUF5683"/>
    <property type="match status" value="1"/>
</dbReference>
<evidence type="ECO:0000313" key="3">
    <source>
        <dbReference type="EMBL" id="GGI52195.1"/>
    </source>
</evidence>
<keyword evidence="4" id="KW-1185">Reference proteome</keyword>
<dbReference type="RefSeq" id="WP_188418312.1">
    <property type="nucleotide sequence ID" value="NZ_BMDO01000011.1"/>
</dbReference>
<accession>A0A917JAJ7</accession>
<name>A0A917JAJ7_9SPHI</name>
<organism evidence="3 4">
    <name type="scientific">Mucilaginibacter galii</name>
    <dbReference type="NCBI Taxonomy" id="2005073"/>
    <lineage>
        <taxon>Bacteria</taxon>
        <taxon>Pseudomonadati</taxon>
        <taxon>Bacteroidota</taxon>
        <taxon>Sphingobacteriia</taxon>
        <taxon>Sphingobacteriales</taxon>
        <taxon>Sphingobacteriaceae</taxon>
        <taxon>Mucilaginibacter</taxon>
    </lineage>
</organism>
<keyword evidence="1" id="KW-0732">Signal</keyword>
<reference evidence="3" key="1">
    <citation type="journal article" date="2014" name="Int. J. Syst. Evol. Microbiol.">
        <title>Complete genome sequence of Corynebacterium casei LMG S-19264T (=DSM 44701T), isolated from a smear-ripened cheese.</title>
        <authorList>
            <consortium name="US DOE Joint Genome Institute (JGI-PGF)"/>
            <person name="Walter F."/>
            <person name="Albersmeier A."/>
            <person name="Kalinowski J."/>
            <person name="Ruckert C."/>
        </authorList>
    </citation>
    <scope>NUCLEOTIDE SEQUENCE</scope>
    <source>
        <strain evidence="3">CCM 8711</strain>
    </source>
</reference>
<comment type="caution">
    <text evidence="3">The sequence shown here is derived from an EMBL/GenBank/DDBJ whole genome shotgun (WGS) entry which is preliminary data.</text>
</comment>
<proteinExistence type="predicted"/>
<reference evidence="3" key="2">
    <citation type="submission" date="2020-09" db="EMBL/GenBank/DDBJ databases">
        <authorList>
            <person name="Sun Q."/>
            <person name="Sedlacek I."/>
        </authorList>
    </citation>
    <scope>NUCLEOTIDE SEQUENCE</scope>
    <source>
        <strain evidence="3">CCM 8711</strain>
    </source>
</reference>
<gene>
    <name evidence="3" type="ORF">GCM10011425_34070</name>
</gene>